<protein>
    <submittedName>
        <fullName evidence="1">Uncharacterized protein</fullName>
    </submittedName>
</protein>
<comment type="caution">
    <text evidence="1">The sequence shown here is derived from an EMBL/GenBank/DDBJ whole genome shotgun (WGS) entry which is preliminary data.</text>
</comment>
<gene>
    <name evidence="1" type="ORF">CEV32_4817</name>
</gene>
<evidence type="ECO:0000313" key="2">
    <source>
        <dbReference type="Proteomes" id="UP000216345"/>
    </source>
</evidence>
<proteinExistence type="predicted"/>
<sequence length="226" mass="25252">MNEPQALLICMFAKTVAAAAVRKALIDVFMEYRLGRTEKPVKVQAHNRRTSTKIDDALRLKQNVDRLEKVAASLQQPELKSQNVCAMIIDGEPVWVDVNKYDGDGRAVVIEHDGRMRIQNVEREQIRLRPFGARTALGERFRSPHGGVCRNSVAVVGMLIDQSRPMAALPDMGATIDHEAMPKTRAPYKEDILRLLPTGMTMTAIARKVGCSTEAVKYWRRNTAVG</sequence>
<dbReference type="AlphaFoldDB" id="A0A256FM71"/>
<name>A0A256FM71_9HYPH</name>
<keyword evidence="2" id="KW-1185">Reference proteome</keyword>
<reference evidence="1 2" key="1">
    <citation type="submission" date="2017-07" db="EMBL/GenBank/DDBJ databases">
        <title>Phylogenetic study on the rhizospheric bacterium Ochrobactrum sp. A44.</title>
        <authorList>
            <person name="Krzyzanowska D.M."/>
            <person name="Ossowicki A."/>
            <person name="Rajewska M."/>
            <person name="Maciag T."/>
            <person name="Kaczynski Z."/>
            <person name="Czerwicka M."/>
            <person name="Jafra S."/>
        </authorList>
    </citation>
    <scope>NUCLEOTIDE SEQUENCE [LARGE SCALE GENOMIC DNA]</scope>
    <source>
        <strain evidence="1 2">PR17</strain>
    </source>
</reference>
<organism evidence="1 2">
    <name type="scientific">Brucella rhizosphaerae</name>
    <dbReference type="NCBI Taxonomy" id="571254"/>
    <lineage>
        <taxon>Bacteria</taxon>
        <taxon>Pseudomonadati</taxon>
        <taxon>Pseudomonadota</taxon>
        <taxon>Alphaproteobacteria</taxon>
        <taxon>Hyphomicrobiales</taxon>
        <taxon>Brucellaceae</taxon>
        <taxon>Brucella/Ochrobactrum group</taxon>
        <taxon>Brucella</taxon>
    </lineage>
</organism>
<dbReference type="Proteomes" id="UP000216345">
    <property type="component" value="Unassembled WGS sequence"/>
</dbReference>
<dbReference type="EMBL" id="NNRK01000025">
    <property type="protein sequence ID" value="OYR15541.1"/>
    <property type="molecule type" value="Genomic_DNA"/>
</dbReference>
<evidence type="ECO:0000313" key="1">
    <source>
        <dbReference type="EMBL" id="OYR15541.1"/>
    </source>
</evidence>
<dbReference type="RefSeq" id="WP_143128805.1">
    <property type="nucleotide sequence ID" value="NZ_JBHEEL010000009.1"/>
</dbReference>
<accession>A0A256FM71</accession>
<dbReference type="OrthoDB" id="8452258at2"/>